<dbReference type="Pfam" id="PF00001">
    <property type="entry name" value="7tm_1"/>
    <property type="match status" value="1"/>
</dbReference>
<comment type="subcellular location">
    <subcellularLocation>
        <location evidence="1">Membrane</location>
        <topology evidence="1">Multi-pass membrane protein</topology>
    </subcellularLocation>
</comment>
<dbReference type="GO" id="GO:0005886">
    <property type="term" value="C:plasma membrane"/>
    <property type="evidence" value="ECO:0007669"/>
    <property type="project" value="TreeGrafter"/>
</dbReference>
<feature type="compositionally biased region" description="Low complexity" evidence="9">
    <location>
        <begin position="895"/>
        <end position="905"/>
    </location>
</feature>
<feature type="compositionally biased region" description="Basic and acidic residues" evidence="9">
    <location>
        <begin position="907"/>
        <end position="918"/>
    </location>
</feature>
<evidence type="ECO:0000256" key="4">
    <source>
        <dbReference type="ARBA" id="ARBA00022989"/>
    </source>
</evidence>
<organism evidence="12">
    <name type="scientific">Anopheles funestus</name>
    <name type="common">African malaria mosquito</name>
    <dbReference type="NCBI Taxonomy" id="62324"/>
    <lineage>
        <taxon>Eukaryota</taxon>
        <taxon>Metazoa</taxon>
        <taxon>Ecdysozoa</taxon>
        <taxon>Arthropoda</taxon>
        <taxon>Hexapoda</taxon>
        <taxon>Insecta</taxon>
        <taxon>Pterygota</taxon>
        <taxon>Neoptera</taxon>
        <taxon>Endopterygota</taxon>
        <taxon>Diptera</taxon>
        <taxon>Nematocera</taxon>
        <taxon>Culicoidea</taxon>
        <taxon>Culicidae</taxon>
        <taxon>Anophelinae</taxon>
        <taxon>Anopheles</taxon>
    </lineage>
</organism>
<keyword evidence="3 10" id="KW-0812">Transmembrane</keyword>
<keyword evidence="8" id="KW-0807">Transducer</keyword>
<dbReference type="AlphaFoldDB" id="A0A4Y0BIE3"/>
<evidence type="ECO:0000313" key="12">
    <source>
        <dbReference type="EnsemblMetazoa" id="AFUN020526-PA"/>
    </source>
</evidence>
<dbReference type="FunFam" id="1.20.1070.10:FF:000684">
    <property type="entry name" value="G protein coupled receptor"/>
    <property type="match status" value="1"/>
</dbReference>
<protein>
    <submittedName>
        <fullName evidence="12">G_PROTEIN_RECEP_F1_2 domain-containing protein</fullName>
    </submittedName>
</protein>
<evidence type="ECO:0000256" key="7">
    <source>
        <dbReference type="ARBA" id="ARBA00023170"/>
    </source>
</evidence>
<feature type="compositionally biased region" description="Gly residues" evidence="9">
    <location>
        <begin position="270"/>
        <end position="283"/>
    </location>
</feature>
<feature type="transmembrane region" description="Helical" evidence="10">
    <location>
        <begin position="375"/>
        <end position="396"/>
    </location>
</feature>
<keyword evidence="5" id="KW-0297">G-protein coupled receptor</keyword>
<dbReference type="PROSITE" id="PS50262">
    <property type="entry name" value="G_PROTEIN_RECEP_F1_2"/>
    <property type="match status" value="1"/>
</dbReference>
<feature type="compositionally biased region" description="Polar residues" evidence="9">
    <location>
        <begin position="610"/>
        <end position="619"/>
    </location>
</feature>
<evidence type="ECO:0000256" key="1">
    <source>
        <dbReference type="ARBA" id="ARBA00004141"/>
    </source>
</evidence>
<evidence type="ECO:0000259" key="11">
    <source>
        <dbReference type="PROSITE" id="PS50262"/>
    </source>
</evidence>
<keyword evidence="4 10" id="KW-1133">Transmembrane helix</keyword>
<feature type="transmembrane region" description="Helical" evidence="10">
    <location>
        <begin position="86"/>
        <end position="112"/>
    </location>
</feature>
<feature type="region of interest" description="Disordered" evidence="9">
    <location>
        <begin position="262"/>
        <end position="297"/>
    </location>
</feature>
<evidence type="ECO:0000256" key="9">
    <source>
        <dbReference type="SAM" id="MobiDB-lite"/>
    </source>
</evidence>
<keyword evidence="7" id="KW-0675">Receptor</keyword>
<dbReference type="GO" id="GO:0008188">
    <property type="term" value="F:neuropeptide receptor activity"/>
    <property type="evidence" value="ECO:0007669"/>
    <property type="project" value="TreeGrafter"/>
</dbReference>
<dbReference type="PANTHER" id="PTHR24238">
    <property type="entry name" value="G-PROTEIN COUPLED RECEPTOR"/>
    <property type="match status" value="1"/>
</dbReference>
<feature type="compositionally biased region" description="Polar residues" evidence="9">
    <location>
        <begin position="426"/>
        <end position="447"/>
    </location>
</feature>
<feature type="transmembrane region" description="Helical" evidence="10">
    <location>
        <begin position="212"/>
        <end position="233"/>
    </location>
</feature>
<feature type="domain" description="G-protein coupled receptors family 1 profile" evidence="11">
    <location>
        <begin position="66"/>
        <end position="391"/>
    </location>
</feature>
<keyword evidence="6 10" id="KW-0472">Membrane</keyword>
<evidence type="ECO:0000256" key="2">
    <source>
        <dbReference type="ARBA" id="ARBA00010663"/>
    </source>
</evidence>
<dbReference type="InterPro" id="IPR017452">
    <property type="entry name" value="GPCR_Rhodpsn_7TM"/>
</dbReference>
<feature type="compositionally biased region" description="Low complexity" evidence="9">
    <location>
        <begin position="473"/>
        <end position="498"/>
    </location>
</feature>
<dbReference type="SUPFAM" id="SSF81321">
    <property type="entry name" value="Family A G protein-coupled receptor-like"/>
    <property type="match status" value="1"/>
</dbReference>
<comment type="similarity">
    <text evidence="2">Belongs to the G-protein coupled receptor 1 family.</text>
</comment>
<dbReference type="EnsemblMetazoa" id="AFUN020526-RA">
    <property type="protein sequence ID" value="AFUN020526-PA"/>
    <property type="gene ID" value="AFUN020526"/>
</dbReference>
<name>A0A4Y0BIE3_ANOFN</name>
<evidence type="ECO:0000256" key="10">
    <source>
        <dbReference type="SAM" id="Phobius"/>
    </source>
</evidence>
<feature type="compositionally biased region" description="Polar residues" evidence="9">
    <location>
        <begin position="547"/>
        <end position="564"/>
    </location>
</feature>
<dbReference type="Gene3D" id="1.20.1070.10">
    <property type="entry name" value="Rhodopsin 7-helix transmembrane proteins"/>
    <property type="match status" value="1"/>
</dbReference>
<feature type="compositionally biased region" description="Low complexity" evidence="9">
    <location>
        <begin position="565"/>
        <end position="581"/>
    </location>
</feature>
<evidence type="ECO:0000256" key="6">
    <source>
        <dbReference type="ARBA" id="ARBA00023136"/>
    </source>
</evidence>
<feature type="region of interest" description="Disordered" evidence="9">
    <location>
        <begin position="651"/>
        <end position="724"/>
    </location>
</feature>
<dbReference type="VEuPathDB" id="VectorBase:AFUN020526"/>
<feature type="compositionally biased region" description="Polar residues" evidence="9">
    <location>
        <begin position="591"/>
        <end position="600"/>
    </location>
</feature>
<feature type="compositionally biased region" description="Low complexity" evidence="9">
    <location>
        <begin position="286"/>
        <end position="297"/>
    </location>
</feature>
<feature type="compositionally biased region" description="Polar residues" evidence="9">
    <location>
        <begin position="499"/>
        <end position="528"/>
    </location>
</feature>
<dbReference type="VEuPathDB" id="VectorBase:AFUN2_002071"/>
<feature type="region of interest" description="Disordered" evidence="9">
    <location>
        <begin position="812"/>
        <end position="918"/>
    </location>
</feature>
<feature type="compositionally biased region" description="Low complexity" evidence="9">
    <location>
        <begin position="825"/>
        <end position="835"/>
    </location>
</feature>
<accession>A0A4Y0BIE3</accession>
<evidence type="ECO:0000256" key="8">
    <source>
        <dbReference type="ARBA" id="ARBA00023224"/>
    </source>
</evidence>
<reference evidence="12" key="1">
    <citation type="submission" date="2020-05" db="UniProtKB">
        <authorList>
            <consortium name="EnsemblMetazoa"/>
        </authorList>
    </citation>
    <scope>IDENTIFICATION</scope>
    <source>
        <strain evidence="12">FUMOZ</strain>
    </source>
</reference>
<proteinExistence type="inferred from homology"/>
<feature type="transmembrane region" description="Helical" evidence="10">
    <location>
        <begin position="118"/>
        <end position="145"/>
    </location>
</feature>
<feature type="compositionally biased region" description="Basic residues" evidence="9">
    <location>
        <begin position="848"/>
        <end position="858"/>
    </location>
</feature>
<feature type="region of interest" description="Disordered" evidence="9">
    <location>
        <begin position="414"/>
        <end position="619"/>
    </location>
</feature>
<feature type="transmembrane region" description="Helical" evidence="10">
    <location>
        <begin position="48"/>
        <end position="74"/>
    </location>
</feature>
<feature type="transmembrane region" description="Helical" evidence="10">
    <location>
        <begin position="157"/>
        <end position="182"/>
    </location>
</feature>
<dbReference type="CDD" id="cd00637">
    <property type="entry name" value="7tm_classA_rhodopsin-like"/>
    <property type="match status" value="1"/>
</dbReference>
<evidence type="ECO:0000256" key="5">
    <source>
        <dbReference type="ARBA" id="ARBA00023040"/>
    </source>
</evidence>
<sequence length="918" mass="99541">MRSPSLGDGKGIPEELVSAVMQVLLGEKNYSVNGDYSAPYLKPVVARIYPLFILLYAIPTALGLTLNVMIIVYISKYKLYRDVTHAFLVNLAVCHCVQCAFVLPITLMVMIIQNWVFGQFLCFFLPLLQDIPLHVAMLSHLLIAWDRKRWLTDPLKVRLPAFVCSCASWLAGLVIALPYPIYTTYLDLEIYLPGFAGVGICAVNLVDDMQEYMRGLFVIMYCAPMTLLGYLYIRTSRELRPPDGPLSIMMFEARAEARSRQIRLSNAGRGKSGPGGTGAGGREGTPEQTGAGGSSASTASAAVTASASLGGNSRTYDLYDAEADVNREKRTQRHLGAMASSQVLCVCPLMILRLARMTVAETYENQAHYDITFLMFVWIAFLPTIIVPWMYASWVLSKPTKERLRGYLRLSSRRNTNTRSEHSLDETGSTPTGQTLGKNAPTATPMSVSVGPLKSSGASSGRPGSPPHRRTASGRSGARASSLQSEATLTVTNGTATTSMSIGSEPTKSPASNSARTVETTISRQSSMGRPRRQLPPPLRIEESNFHKTPSVKSNRTLTSSAHNSSVRSTASRASRTSSTAPLYPRRYSTHSRQTSQLSQAEDEDDVSSLVGNSSDITSSTYCCTGPDAGPLYADDPLGAGVRRAHNGAHVGTLGAPYRRRSSAQTQASSHMSSTRPLYPPAPDDRGESESIAGGGGGESGAGDDDDESEIFSSVSQPSARKRPVGILKATPSIVSISESEYSSRKGSFSTLSRDLEIIDQLERERSMDIQEMIQREKTYEQYLVRQNSKLKFSTNFDDYFEAAAAAVSASLPEPPAPSHQTGGAQLPAQPSAQLPAPPATAGSISPRRARSPMHRRSSQLPGGVPLPVGPLTGERTQAFGPRRSIELERRFHRTYSTSGSTRSSTKSRDRITFQDDV</sequence>
<feature type="compositionally biased region" description="Low complexity" evidence="9">
    <location>
        <begin position="861"/>
        <end position="872"/>
    </location>
</feature>
<dbReference type="InterPro" id="IPR000276">
    <property type="entry name" value="GPCR_Rhodpsn"/>
</dbReference>
<dbReference type="PANTHER" id="PTHR24238:SF69">
    <property type="entry name" value="G-PROTEIN COUPLED RECEPTOR 165"/>
    <property type="match status" value="1"/>
</dbReference>
<evidence type="ECO:0000256" key="3">
    <source>
        <dbReference type="ARBA" id="ARBA00022692"/>
    </source>
</evidence>